<feature type="compositionally biased region" description="Basic and acidic residues" evidence="5">
    <location>
        <begin position="309"/>
        <end position="327"/>
    </location>
</feature>
<dbReference type="GO" id="GO:1990904">
    <property type="term" value="C:ribonucleoprotein complex"/>
    <property type="evidence" value="ECO:0007669"/>
    <property type="project" value="InterPro"/>
</dbReference>
<accession>A0AAF1BKM6</accession>
<dbReference type="GeneID" id="87810840"/>
<evidence type="ECO:0000256" key="4">
    <source>
        <dbReference type="PROSITE-ProRule" id="PRU00332"/>
    </source>
</evidence>
<feature type="region of interest" description="Disordered" evidence="5">
    <location>
        <begin position="301"/>
        <end position="327"/>
    </location>
</feature>
<dbReference type="GO" id="GO:0005634">
    <property type="term" value="C:nucleus"/>
    <property type="evidence" value="ECO:0007669"/>
    <property type="project" value="UniProtKB-SubCell"/>
</dbReference>
<keyword evidence="9" id="KW-1185">Reference proteome</keyword>
<dbReference type="SUPFAM" id="SSF46785">
    <property type="entry name" value="Winged helix' DNA-binding domain"/>
    <property type="match status" value="1"/>
</dbReference>
<dbReference type="EMBL" id="CP086718">
    <property type="protein sequence ID" value="WOO84147.1"/>
    <property type="molecule type" value="Genomic_DNA"/>
</dbReference>
<feature type="compositionally biased region" description="Basic residues" evidence="5">
    <location>
        <begin position="506"/>
        <end position="516"/>
    </location>
</feature>
<feature type="domain" description="HTH La-type RNA-binding" evidence="7">
    <location>
        <begin position="46"/>
        <end position="146"/>
    </location>
</feature>
<dbReference type="Gene3D" id="1.10.10.10">
    <property type="entry name" value="Winged helix-like DNA-binding domain superfamily/Winged helix DNA-binding domain"/>
    <property type="match status" value="1"/>
</dbReference>
<dbReference type="PROSITE" id="PS50961">
    <property type="entry name" value="HTH_LA"/>
    <property type="match status" value="1"/>
</dbReference>
<evidence type="ECO:0000256" key="3">
    <source>
        <dbReference type="ARBA" id="ARBA00023242"/>
    </source>
</evidence>
<feature type="region of interest" description="Disordered" evidence="5">
    <location>
        <begin position="462"/>
        <end position="541"/>
    </location>
</feature>
<name>A0AAF1BKM6_9TREE</name>
<dbReference type="PANTHER" id="PTHR22792:SF140">
    <property type="entry name" value="ACHILLES, ISOFORM A"/>
    <property type="match status" value="1"/>
</dbReference>
<dbReference type="PRINTS" id="PR00302">
    <property type="entry name" value="LUPUSLA"/>
</dbReference>
<dbReference type="InterPro" id="IPR000504">
    <property type="entry name" value="RRM_dom"/>
</dbReference>
<proteinExistence type="predicted"/>
<protein>
    <submittedName>
        <fullName evidence="8">La</fullName>
    </submittedName>
</protein>
<reference evidence="8" key="1">
    <citation type="submission" date="2023-10" db="EMBL/GenBank/DDBJ databases">
        <authorList>
            <person name="Noh H."/>
        </authorList>
    </citation>
    <scope>NUCLEOTIDE SEQUENCE</scope>
    <source>
        <strain evidence="8">DUCC4014</strain>
    </source>
</reference>
<dbReference type="Proteomes" id="UP000827549">
    <property type="component" value="Chromosome 5"/>
</dbReference>
<comment type="subcellular location">
    <subcellularLocation>
        <location evidence="1">Nucleus</location>
    </subcellularLocation>
</comment>
<feature type="compositionally biased region" description="Low complexity" evidence="5">
    <location>
        <begin position="522"/>
        <end position="531"/>
    </location>
</feature>
<feature type="compositionally biased region" description="Gly residues" evidence="5">
    <location>
        <begin position="478"/>
        <end position="505"/>
    </location>
</feature>
<dbReference type="AlphaFoldDB" id="A0AAF1BKM6"/>
<dbReference type="SMART" id="SM00715">
    <property type="entry name" value="LA"/>
    <property type="match status" value="1"/>
</dbReference>
<evidence type="ECO:0000259" key="6">
    <source>
        <dbReference type="PROSITE" id="PS50102"/>
    </source>
</evidence>
<evidence type="ECO:0000256" key="1">
    <source>
        <dbReference type="ARBA" id="ARBA00004123"/>
    </source>
</evidence>
<evidence type="ECO:0000256" key="5">
    <source>
        <dbReference type="SAM" id="MobiDB-lite"/>
    </source>
</evidence>
<evidence type="ECO:0000256" key="2">
    <source>
        <dbReference type="ARBA" id="ARBA00022884"/>
    </source>
</evidence>
<sequence>MSSPVKIEADAPVKTDLEATKIEVDAPEVKPEVAEVKPAVEAKPETEASPESAVKAAKQVNFYFSDSNLPTDKFFFSLTACNKEGWVPIKTILTFKRMREFKDLGVEGVAQALREAAEAEGSDPLTAVSEDGQNVRRARHFEPNTTQWGRSVYVKGFGEGESENNTQEKIEEWFAQFGKINAVRKRREDIPDKGEKGSGRGRGAFKGSVFAEFAYEADMNKFLELELVPKFTADGPDMLKMSKDAYVTMKAKEKGIPSSEIQRGKGGQPKKFNAFRELEKIKNGKPAQFANIPDTMEVVGERVTGSSRGNDRNDKKRPREDGEERAAKKERIEVPLTIEYGGVTLECDPKTGAVLDPSKLAFTDGAAIKFSAPGDGGDWKVLKNAVIEAAIASPFMAFPPGTKGGTVAKSDSTLISDEELAKLNDAKLDFGGEPVTFARMSEDEQRAFWLSRANYQGTVALRKRNEAGDGKERRGGGFHRGGGGGGRGRGGRGGRGGFQRGGGRGGGHRGGRGGHRGGRDNNGGSRNNDSGIPPTVGSVSN</sequence>
<dbReference type="CDD" id="cd12291">
    <property type="entry name" value="RRM1_La"/>
    <property type="match status" value="1"/>
</dbReference>
<dbReference type="PROSITE" id="PS50102">
    <property type="entry name" value="RRM"/>
    <property type="match status" value="1"/>
</dbReference>
<gene>
    <name evidence="8" type="primary">sla1</name>
    <name evidence="8" type="ORF">LOC62_05G007668</name>
</gene>
<keyword evidence="3" id="KW-0539">Nucleus</keyword>
<dbReference type="InterPro" id="IPR036390">
    <property type="entry name" value="WH_DNA-bd_sf"/>
</dbReference>
<dbReference type="InterPro" id="IPR006630">
    <property type="entry name" value="La_HTH"/>
</dbReference>
<dbReference type="SUPFAM" id="SSF54928">
    <property type="entry name" value="RNA-binding domain, RBD"/>
    <property type="match status" value="1"/>
</dbReference>
<keyword evidence="2 4" id="KW-0694">RNA-binding</keyword>
<feature type="domain" description="RRM" evidence="6">
    <location>
        <begin position="150"/>
        <end position="252"/>
    </location>
</feature>
<evidence type="ECO:0000313" key="9">
    <source>
        <dbReference type="Proteomes" id="UP000827549"/>
    </source>
</evidence>
<dbReference type="GO" id="GO:0003729">
    <property type="term" value="F:mRNA binding"/>
    <property type="evidence" value="ECO:0007669"/>
    <property type="project" value="TreeGrafter"/>
</dbReference>
<dbReference type="Pfam" id="PF05383">
    <property type="entry name" value="La"/>
    <property type="match status" value="1"/>
</dbReference>
<evidence type="ECO:0000313" key="8">
    <source>
        <dbReference type="EMBL" id="WOO84147.1"/>
    </source>
</evidence>
<dbReference type="InterPro" id="IPR002344">
    <property type="entry name" value="Lupus_La"/>
</dbReference>
<dbReference type="InterPro" id="IPR012677">
    <property type="entry name" value="Nucleotide-bd_a/b_plait_sf"/>
</dbReference>
<evidence type="ECO:0000259" key="7">
    <source>
        <dbReference type="PROSITE" id="PS50961"/>
    </source>
</evidence>
<feature type="compositionally biased region" description="Basic and acidic residues" evidence="5">
    <location>
        <begin position="463"/>
        <end position="475"/>
    </location>
</feature>
<dbReference type="InterPro" id="IPR045180">
    <property type="entry name" value="La_dom_prot"/>
</dbReference>
<dbReference type="PANTHER" id="PTHR22792">
    <property type="entry name" value="LUPUS LA PROTEIN-RELATED"/>
    <property type="match status" value="1"/>
</dbReference>
<dbReference type="RefSeq" id="XP_062630173.1">
    <property type="nucleotide sequence ID" value="XM_062774189.1"/>
</dbReference>
<dbReference type="Gene3D" id="3.30.70.330">
    <property type="match status" value="1"/>
</dbReference>
<dbReference type="GO" id="GO:0006396">
    <property type="term" value="P:RNA processing"/>
    <property type="evidence" value="ECO:0007669"/>
    <property type="project" value="InterPro"/>
</dbReference>
<dbReference type="InterPro" id="IPR035979">
    <property type="entry name" value="RBD_domain_sf"/>
</dbReference>
<dbReference type="InterPro" id="IPR036388">
    <property type="entry name" value="WH-like_DNA-bd_sf"/>
</dbReference>
<organism evidence="8 9">
    <name type="scientific">Vanrija pseudolonga</name>
    <dbReference type="NCBI Taxonomy" id="143232"/>
    <lineage>
        <taxon>Eukaryota</taxon>
        <taxon>Fungi</taxon>
        <taxon>Dikarya</taxon>
        <taxon>Basidiomycota</taxon>
        <taxon>Agaricomycotina</taxon>
        <taxon>Tremellomycetes</taxon>
        <taxon>Trichosporonales</taxon>
        <taxon>Trichosporonaceae</taxon>
        <taxon>Vanrija</taxon>
    </lineage>
</organism>